<dbReference type="NCBIfam" id="NF038074">
    <property type="entry name" value="fam_STM4014"/>
    <property type="match status" value="1"/>
</dbReference>
<accession>A0ABW1YFP5</accession>
<dbReference type="SUPFAM" id="SSF56059">
    <property type="entry name" value="Glutathione synthetase ATP-binding domain-like"/>
    <property type="match status" value="1"/>
</dbReference>
<dbReference type="RefSeq" id="WP_380084273.1">
    <property type="nucleotide sequence ID" value="NZ_JBHSWD010000006.1"/>
</dbReference>
<dbReference type="EMBL" id="JBHSWD010000006">
    <property type="protein sequence ID" value="MFC6593145.1"/>
    <property type="molecule type" value="Genomic_DNA"/>
</dbReference>
<evidence type="ECO:0000313" key="1">
    <source>
        <dbReference type="EMBL" id="MFC6593145.1"/>
    </source>
</evidence>
<comment type="caution">
    <text evidence="1">The sequence shown here is derived from an EMBL/GenBank/DDBJ whole genome shotgun (WGS) entry which is preliminary data.</text>
</comment>
<sequence>MAPARVLPYLPLLRGETHLGEWVREGSIVRFDSPGEDLETERALIELGGHSGQPRKRRNPADAGVVRGLFRFAAAAGRATDRVPPHRPMQRVGDILTMFDKPATHARLRAAGVSVPDALPEVHSAAELFAAARERGWTRLFVKLAYGSSASGAVALQWQGERVAAISTVRMLGGRLYNSRQLLRYETWGEVYALLDALAPHRLHAEQWWPKASFGGRTIDLRVVTIGGRAQHTLVRSARGPITNLHLGNERGDAEALRRELGPRWEMVEDAAESALNAFPGALYAGVDVLLTPGFRRAAVLEVNAFGDYHRGVRVAGRDTYQAELCAMMEGDAPRP</sequence>
<proteinExistence type="predicted"/>
<keyword evidence="2" id="KW-1185">Reference proteome</keyword>
<reference evidence="2" key="1">
    <citation type="journal article" date="2019" name="Int. J. Syst. Evol. Microbiol.">
        <title>The Global Catalogue of Microorganisms (GCM) 10K type strain sequencing project: providing services to taxonomists for standard genome sequencing and annotation.</title>
        <authorList>
            <consortium name="The Broad Institute Genomics Platform"/>
            <consortium name="The Broad Institute Genome Sequencing Center for Infectious Disease"/>
            <person name="Wu L."/>
            <person name="Ma J."/>
        </authorList>
    </citation>
    <scope>NUCLEOTIDE SEQUENCE [LARGE SCALE GENOMIC DNA]</scope>
    <source>
        <strain evidence="2">CGMCC 1.15772</strain>
    </source>
</reference>
<dbReference type="Gene3D" id="3.30.470.20">
    <property type="entry name" value="ATP-grasp fold, B domain"/>
    <property type="match status" value="1"/>
</dbReference>
<organism evidence="1 2">
    <name type="scientific">Deinococcus lacus</name>
    <dbReference type="NCBI Taxonomy" id="392561"/>
    <lineage>
        <taxon>Bacteria</taxon>
        <taxon>Thermotogati</taxon>
        <taxon>Deinococcota</taxon>
        <taxon>Deinococci</taxon>
        <taxon>Deinococcales</taxon>
        <taxon>Deinococcaceae</taxon>
        <taxon>Deinococcus</taxon>
    </lineage>
</organism>
<name>A0ABW1YFP5_9DEIO</name>
<dbReference type="InterPro" id="IPR047778">
    <property type="entry name" value="STM4014-like"/>
</dbReference>
<gene>
    <name evidence="1" type="ORF">ACFP81_14735</name>
</gene>
<dbReference type="Proteomes" id="UP001596297">
    <property type="component" value="Unassembled WGS sequence"/>
</dbReference>
<protein>
    <submittedName>
        <fullName evidence="1">STM4014 family protein</fullName>
    </submittedName>
</protein>
<evidence type="ECO:0000313" key="2">
    <source>
        <dbReference type="Proteomes" id="UP001596297"/>
    </source>
</evidence>